<protein>
    <submittedName>
        <fullName evidence="1">Uncharacterized protein</fullName>
    </submittedName>
</protein>
<evidence type="ECO:0000313" key="2">
    <source>
        <dbReference type="Proteomes" id="UP000675409"/>
    </source>
</evidence>
<proteinExistence type="predicted"/>
<name>A0ABS1LJG4_9MICO</name>
<dbReference type="EMBL" id="JABBYC010000011">
    <property type="protein sequence ID" value="MBL0886380.1"/>
    <property type="molecule type" value="Genomic_DNA"/>
</dbReference>
<dbReference type="Proteomes" id="UP000675409">
    <property type="component" value="Unassembled WGS sequence"/>
</dbReference>
<dbReference type="RefSeq" id="WP_201846259.1">
    <property type="nucleotide sequence ID" value="NZ_JABBYC010000011.1"/>
</dbReference>
<reference evidence="1 2" key="1">
    <citation type="journal article" date="2021" name="Arch. Microbiol.">
        <title>Myceligenerans indicum sp. nov., an actinobacterium isolated from mangrove sediment of Sundarbans, India.</title>
        <authorList>
            <person name="Asha K."/>
            <person name="Bhadury P."/>
        </authorList>
    </citation>
    <scope>NUCLEOTIDE SEQUENCE [LARGE SCALE GENOMIC DNA]</scope>
    <source>
        <strain evidence="1 2">I2</strain>
    </source>
</reference>
<sequence length="59" mass="6644">MEMVDPTRGQDFGVVVRREAPWSVEDGGADEVVELGGVVELALGSKRKKGREDKRYFYK</sequence>
<evidence type="ECO:0000313" key="1">
    <source>
        <dbReference type="EMBL" id="MBL0886380.1"/>
    </source>
</evidence>
<accession>A0ABS1LJG4</accession>
<gene>
    <name evidence="1" type="ORF">HGK34_08865</name>
</gene>
<keyword evidence="2" id="KW-1185">Reference proteome</keyword>
<comment type="caution">
    <text evidence="1">The sequence shown here is derived from an EMBL/GenBank/DDBJ whole genome shotgun (WGS) entry which is preliminary data.</text>
</comment>
<organism evidence="1 2">
    <name type="scientific">Myceligenerans indicum</name>
    <dbReference type="NCBI Taxonomy" id="2593663"/>
    <lineage>
        <taxon>Bacteria</taxon>
        <taxon>Bacillati</taxon>
        <taxon>Actinomycetota</taxon>
        <taxon>Actinomycetes</taxon>
        <taxon>Micrococcales</taxon>
        <taxon>Promicromonosporaceae</taxon>
        <taxon>Myceligenerans</taxon>
    </lineage>
</organism>